<dbReference type="Pfam" id="PF00676">
    <property type="entry name" value="E1_dh"/>
    <property type="match status" value="1"/>
</dbReference>
<dbReference type="AlphaFoldDB" id="A0AAE3WA40"/>
<name>A0AAE3WA40_9RHOB</name>
<comment type="caution">
    <text evidence="7">The sequence shown here is derived from an EMBL/GenBank/DDBJ whole genome shotgun (WGS) entry which is preliminary data.</text>
</comment>
<dbReference type="EMBL" id="JANHAX010000001">
    <property type="protein sequence ID" value="MDQ2088917.1"/>
    <property type="molecule type" value="Genomic_DNA"/>
</dbReference>
<dbReference type="Gene3D" id="3.40.50.970">
    <property type="match status" value="1"/>
</dbReference>
<dbReference type="InterPro" id="IPR001017">
    <property type="entry name" value="DH_E1"/>
</dbReference>
<dbReference type="InterPro" id="IPR006311">
    <property type="entry name" value="TAT_signal"/>
</dbReference>
<dbReference type="InterPro" id="IPR029061">
    <property type="entry name" value="THDP-binding"/>
</dbReference>
<dbReference type="GO" id="GO:0006086">
    <property type="term" value="P:pyruvate decarboxylation to acetyl-CoA"/>
    <property type="evidence" value="ECO:0007669"/>
    <property type="project" value="TreeGrafter"/>
</dbReference>
<evidence type="ECO:0000256" key="3">
    <source>
        <dbReference type="ARBA" id="ARBA00023052"/>
    </source>
</evidence>
<evidence type="ECO:0000256" key="1">
    <source>
        <dbReference type="ARBA" id="ARBA00001964"/>
    </source>
</evidence>
<dbReference type="PROSITE" id="PS51318">
    <property type="entry name" value="TAT"/>
    <property type="match status" value="1"/>
</dbReference>
<sequence length="406" mass="44222">MNYEVNPKVGSSEQDDELVSESRRGFLKLAAVTGAVATVSGRRVLANGDIGYYAKDLSDDKLIEMYRTILKIRWHERTQADQMLTNPDYRGYNHFYAGQEAVATGVCATLRNDGPFEQIDLVYSSHRPSGHAIAKGVDIPKMCAENDFRATGLNGGYAAEMHLSDPAVGFIGADGMIGPAPVIASGSAFAFRARGSDQVAVVFAGDGNYAAPHFHSTLNNAKLLDLPLIYVCENNLYHQYAHYSYSCPHTDIADAAAAYGIPARVVDGQDVLQVYNAAKEAVDRARAGGGPSFIEAKTYRYYNHWGAPGAKAGELGAFGYDPLAITSFRPEREVRAWMQRDPVDIARNILVNWGVLDEPRALEMEAEIKAEIETAFAWASEQPLCSPEDGLKHVFAEGTVAARQFG</sequence>
<keyword evidence="2" id="KW-0560">Oxidoreductase</keyword>
<evidence type="ECO:0000256" key="2">
    <source>
        <dbReference type="ARBA" id="ARBA00023002"/>
    </source>
</evidence>
<keyword evidence="8" id="KW-1185">Reference proteome</keyword>
<reference evidence="7" key="2">
    <citation type="submission" date="2023-02" db="EMBL/GenBank/DDBJ databases">
        <title>'Rhodoalgimonas zhirmunskyi' gen. nov., isolated from a red alga.</title>
        <authorList>
            <person name="Nedashkovskaya O.I."/>
            <person name="Otstavnykh N.Y."/>
            <person name="Bystritskaya E.P."/>
            <person name="Balabanova L.A."/>
            <person name="Isaeva M.P."/>
        </authorList>
    </citation>
    <scope>NUCLEOTIDE SEQUENCE</scope>
    <source>
        <strain evidence="7">KCTC 52189</strain>
    </source>
</reference>
<protein>
    <submittedName>
        <fullName evidence="7">Thiamine pyrophosphate-dependent dehydrogenase E1 component subunit alpha</fullName>
    </submittedName>
</protein>
<accession>A0AAE3WA40</accession>
<dbReference type="PANTHER" id="PTHR11516:SF60">
    <property type="entry name" value="PYRUVATE DEHYDROGENASE E1 COMPONENT SUBUNIT ALPHA"/>
    <property type="match status" value="1"/>
</dbReference>
<dbReference type="InterPro" id="IPR019546">
    <property type="entry name" value="TAT_signal_bac_arc"/>
</dbReference>
<dbReference type="CDD" id="cd02000">
    <property type="entry name" value="TPP_E1_PDC_ADC_BCADC"/>
    <property type="match status" value="1"/>
</dbReference>
<dbReference type="Proteomes" id="UP001226762">
    <property type="component" value="Unassembled WGS sequence"/>
</dbReference>
<keyword evidence="3" id="KW-0786">Thiamine pyrophosphate</keyword>
<evidence type="ECO:0000313" key="8">
    <source>
        <dbReference type="Proteomes" id="UP001226762"/>
    </source>
</evidence>
<dbReference type="GO" id="GO:0004739">
    <property type="term" value="F:pyruvate dehydrogenase (acetyl-transferring) activity"/>
    <property type="evidence" value="ECO:0007669"/>
    <property type="project" value="UniProtKB-EC"/>
</dbReference>
<proteinExistence type="predicted"/>
<reference evidence="7" key="1">
    <citation type="submission" date="2022-07" db="EMBL/GenBank/DDBJ databases">
        <authorList>
            <person name="Otstavnykh N."/>
            <person name="Isaeva M."/>
            <person name="Bystritskaya E."/>
        </authorList>
    </citation>
    <scope>NUCLEOTIDE SEQUENCE</scope>
    <source>
        <strain evidence="7">KCTC 52189</strain>
    </source>
</reference>
<evidence type="ECO:0000313" key="7">
    <source>
        <dbReference type="EMBL" id="MDQ2088917.1"/>
    </source>
</evidence>
<dbReference type="InterPro" id="IPR050642">
    <property type="entry name" value="PDH_E1_Alpha_Subunit"/>
</dbReference>
<organism evidence="7 8">
    <name type="scientific">Marimonas arenosa</name>
    <dbReference type="NCBI Taxonomy" id="1795305"/>
    <lineage>
        <taxon>Bacteria</taxon>
        <taxon>Pseudomonadati</taxon>
        <taxon>Pseudomonadota</taxon>
        <taxon>Alphaproteobacteria</taxon>
        <taxon>Rhodobacterales</taxon>
        <taxon>Paracoccaceae</taxon>
        <taxon>Marimonas</taxon>
    </lineage>
</organism>
<feature type="domain" description="Dehydrogenase E1 component" evidence="6">
    <location>
        <begin position="80"/>
        <end position="304"/>
    </location>
</feature>
<evidence type="ECO:0000256" key="5">
    <source>
        <dbReference type="ARBA" id="ARBA00051231"/>
    </source>
</evidence>
<dbReference type="NCBIfam" id="TIGR01409">
    <property type="entry name" value="TAT_signal_seq"/>
    <property type="match status" value="1"/>
</dbReference>
<dbReference type="PANTHER" id="PTHR11516">
    <property type="entry name" value="PYRUVATE DEHYDROGENASE E1 COMPONENT, ALPHA SUBUNIT BACTERIAL AND ORGANELLAR"/>
    <property type="match status" value="1"/>
</dbReference>
<dbReference type="RefSeq" id="WP_306734176.1">
    <property type="nucleotide sequence ID" value="NZ_JANHAX010000001.1"/>
</dbReference>
<comment type="catalytic activity">
    <reaction evidence="5">
        <text>N(6)-[(R)-lipoyl]-L-lysyl-[protein] + pyruvate + H(+) = N(6)-[(R)-S(8)-acetyldihydrolipoyl]-L-lysyl-[protein] + CO2</text>
        <dbReference type="Rhea" id="RHEA:19189"/>
        <dbReference type="Rhea" id="RHEA-COMP:10474"/>
        <dbReference type="Rhea" id="RHEA-COMP:10478"/>
        <dbReference type="ChEBI" id="CHEBI:15361"/>
        <dbReference type="ChEBI" id="CHEBI:15378"/>
        <dbReference type="ChEBI" id="CHEBI:16526"/>
        <dbReference type="ChEBI" id="CHEBI:83099"/>
        <dbReference type="ChEBI" id="CHEBI:83111"/>
        <dbReference type="EC" id="1.2.4.1"/>
    </reaction>
</comment>
<dbReference type="SUPFAM" id="SSF52518">
    <property type="entry name" value="Thiamin diphosphate-binding fold (THDP-binding)"/>
    <property type="match status" value="1"/>
</dbReference>
<comment type="cofactor">
    <cofactor evidence="1">
        <name>thiamine diphosphate</name>
        <dbReference type="ChEBI" id="CHEBI:58937"/>
    </cofactor>
</comment>
<evidence type="ECO:0000256" key="4">
    <source>
        <dbReference type="ARBA" id="ARBA00025211"/>
    </source>
</evidence>
<evidence type="ECO:0000259" key="6">
    <source>
        <dbReference type="Pfam" id="PF00676"/>
    </source>
</evidence>
<comment type="function">
    <text evidence="4">The pyruvate dehydrogenase complex catalyzes the overall conversion of pyruvate to acetyl-CoA and CO(2). It contains multiple copies of three enzymatic components: pyruvate dehydrogenase (E1), dihydrolipoamide acetyltransferase (E2) and lipoamide dehydrogenase (E3).</text>
</comment>
<gene>
    <name evidence="7" type="ORF">NO357_03245</name>
</gene>